<evidence type="ECO:0000256" key="5">
    <source>
        <dbReference type="ARBA" id="ARBA00035484"/>
    </source>
</evidence>
<reference evidence="8" key="1">
    <citation type="submission" date="2025-08" db="UniProtKB">
        <authorList>
            <consortium name="RefSeq"/>
        </authorList>
    </citation>
    <scope>IDENTIFICATION</scope>
    <source>
        <tissue evidence="8">Etiolated seedlings</tissue>
    </source>
</reference>
<comment type="similarity">
    <text evidence="1">Belongs to the universal ribosomal protein uS15 family.</text>
</comment>
<feature type="region of interest" description="Disordered" evidence="6">
    <location>
        <begin position="163"/>
        <end position="189"/>
    </location>
</feature>
<name>A0A1S3DVU5_CICAR</name>
<dbReference type="InterPro" id="IPR005290">
    <property type="entry name" value="Ribosomal_uS15_bac-type"/>
</dbReference>
<dbReference type="Pfam" id="PF00312">
    <property type="entry name" value="Ribosomal_S15"/>
    <property type="match status" value="1"/>
</dbReference>
<dbReference type="AlphaFoldDB" id="A0A1S3DVU5"/>
<dbReference type="PANTHER" id="PTHR47546:SF3">
    <property type="entry name" value="30S RIBOSOMAL PROTEIN S15, CHLOROPLASTIC"/>
    <property type="match status" value="1"/>
</dbReference>
<dbReference type="PANTHER" id="PTHR47546">
    <property type="entry name" value="S15/NS1, RNA-BINDING PROTEIN"/>
    <property type="match status" value="1"/>
</dbReference>
<dbReference type="HAMAP" id="MF_01343_B">
    <property type="entry name" value="Ribosomal_uS15_B"/>
    <property type="match status" value="1"/>
</dbReference>
<feature type="compositionally biased region" description="Low complexity" evidence="6">
    <location>
        <begin position="43"/>
        <end position="53"/>
    </location>
</feature>
<dbReference type="GO" id="GO:0003735">
    <property type="term" value="F:structural constituent of ribosome"/>
    <property type="evidence" value="ECO:0007669"/>
    <property type="project" value="InterPro"/>
</dbReference>
<sequence>MALLLRLKTTRPKTTNTLTNPPSLHHLFSTSNTGGDGGDKPPSDSIPSFSFSDSFRDLKSSLKQKPTSKPVSSLLSSSNPQEHSLSGEIMKNIQGFRNRTAVPIPENQKKPISFQEIYSKIQNRPGESAGNTSSKPSKSPGGGIGEGNFDAIRGSLSQLKGTIANPSLPKWRPSPSSKVIGGTNPLPESVFGKEARERISRELGGSANLLNLPVRSYMHNELGEKLKKLRPQVKGKEWFSIAELNERLMKVREMDEIEAKSKSDLGSVLNSCLSSSLAYIQNQEEDNSKKASMQRIDMLSLMGGTPTYLTKPPKEHLVEKYFHPDNMSSAEKLKIELTKVRDEFKMSESDCGSARVQVAQLTTKIKHLSSVLHKKDVHSRKGLIAMVQKRKKLLKYLRRTDWDSYCFVISKLGLRDNPEHTYKSRTGKSGEVAN</sequence>
<keyword evidence="7" id="KW-1185">Reference proteome</keyword>
<evidence type="ECO:0000256" key="1">
    <source>
        <dbReference type="ARBA" id="ARBA00008434"/>
    </source>
</evidence>
<dbReference type="Proteomes" id="UP000087171">
    <property type="component" value="Unplaced"/>
</dbReference>
<feature type="region of interest" description="Disordered" evidence="6">
    <location>
        <begin position="1"/>
        <end position="86"/>
    </location>
</feature>
<accession>A0A1S3DVU5</accession>
<dbReference type="CDD" id="cd00353">
    <property type="entry name" value="Ribosomal_S15p_S13e"/>
    <property type="match status" value="1"/>
</dbReference>
<proteinExistence type="inferred from homology"/>
<dbReference type="KEGG" id="cam:101488736"/>
<organism evidence="7 8">
    <name type="scientific">Cicer arietinum</name>
    <name type="common">Chickpea</name>
    <name type="synonym">Garbanzo</name>
    <dbReference type="NCBI Taxonomy" id="3827"/>
    <lineage>
        <taxon>Eukaryota</taxon>
        <taxon>Viridiplantae</taxon>
        <taxon>Streptophyta</taxon>
        <taxon>Embryophyta</taxon>
        <taxon>Tracheophyta</taxon>
        <taxon>Spermatophyta</taxon>
        <taxon>Magnoliopsida</taxon>
        <taxon>eudicotyledons</taxon>
        <taxon>Gunneridae</taxon>
        <taxon>Pentapetalae</taxon>
        <taxon>rosids</taxon>
        <taxon>fabids</taxon>
        <taxon>Fabales</taxon>
        <taxon>Fabaceae</taxon>
        <taxon>Papilionoideae</taxon>
        <taxon>50 kb inversion clade</taxon>
        <taxon>NPAAA clade</taxon>
        <taxon>Hologalegina</taxon>
        <taxon>IRL clade</taxon>
        <taxon>Cicereae</taxon>
        <taxon>Cicer</taxon>
    </lineage>
</organism>
<protein>
    <recommendedName>
        <fullName evidence="4">Small ribosomal subunit protein uS15c</fullName>
    </recommendedName>
    <alternativeName>
        <fullName evidence="5">30S ribosomal protein S15, chloroplastic</fullName>
    </alternativeName>
</protein>
<dbReference type="GO" id="GO:0005737">
    <property type="term" value="C:cytoplasm"/>
    <property type="evidence" value="ECO:0007669"/>
    <property type="project" value="UniProtKB-ARBA"/>
</dbReference>
<dbReference type="NCBIfam" id="TIGR00952">
    <property type="entry name" value="S15_bact"/>
    <property type="match status" value="1"/>
</dbReference>
<dbReference type="STRING" id="3827.A0A1S3DVU5"/>
<gene>
    <name evidence="8" type="primary">LOC101488736</name>
</gene>
<dbReference type="GO" id="GO:1990904">
    <property type="term" value="C:ribonucleoprotein complex"/>
    <property type="evidence" value="ECO:0007669"/>
    <property type="project" value="UniProtKB-KW"/>
</dbReference>
<dbReference type="GeneID" id="101488736"/>
<evidence type="ECO:0000313" key="7">
    <source>
        <dbReference type="Proteomes" id="UP000087171"/>
    </source>
</evidence>
<dbReference type="GO" id="GO:0006412">
    <property type="term" value="P:translation"/>
    <property type="evidence" value="ECO:0007669"/>
    <property type="project" value="InterPro"/>
</dbReference>
<dbReference type="OrthoDB" id="441444at2759"/>
<keyword evidence="3" id="KW-0687">Ribonucleoprotein</keyword>
<dbReference type="InterPro" id="IPR009068">
    <property type="entry name" value="uS15_NS1_RNA-bd_sf"/>
</dbReference>
<evidence type="ECO:0000256" key="4">
    <source>
        <dbReference type="ARBA" id="ARBA00035250"/>
    </source>
</evidence>
<feature type="region of interest" description="Disordered" evidence="6">
    <location>
        <begin position="124"/>
        <end position="150"/>
    </location>
</feature>
<dbReference type="RefSeq" id="XP_012567299.1">
    <property type="nucleotide sequence ID" value="XM_012711845.2"/>
</dbReference>
<dbReference type="SMART" id="SM01387">
    <property type="entry name" value="Ribosomal_S15"/>
    <property type="match status" value="1"/>
</dbReference>
<dbReference type="SUPFAM" id="SSF47060">
    <property type="entry name" value="S15/NS1 RNA-binding domain"/>
    <property type="match status" value="1"/>
</dbReference>
<dbReference type="InterPro" id="IPR000589">
    <property type="entry name" value="Ribosomal_uS15"/>
</dbReference>
<evidence type="ECO:0000256" key="3">
    <source>
        <dbReference type="ARBA" id="ARBA00023274"/>
    </source>
</evidence>
<keyword evidence="2" id="KW-0689">Ribosomal protein</keyword>
<evidence type="ECO:0000256" key="2">
    <source>
        <dbReference type="ARBA" id="ARBA00022980"/>
    </source>
</evidence>
<dbReference type="Gene3D" id="6.10.250.3130">
    <property type="match status" value="1"/>
</dbReference>
<evidence type="ECO:0000313" key="8">
    <source>
        <dbReference type="RefSeq" id="XP_012567299.1"/>
    </source>
</evidence>
<evidence type="ECO:0000256" key="6">
    <source>
        <dbReference type="SAM" id="MobiDB-lite"/>
    </source>
</evidence>
<dbReference type="Gene3D" id="1.10.287.10">
    <property type="entry name" value="S15/NS1, RNA-binding"/>
    <property type="match status" value="1"/>
</dbReference>
<feature type="compositionally biased region" description="Low complexity" evidence="6">
    <location>
        <begin position="1"/>
        <end position="21"/>
    </location>
</feature>
<dbReference type="GO" id="GO:0005840">
    <property type="term" value="C:ribosome"/>
    <property type="evidence" value="ECO:0007669"/>
    <property type="project" value="UniProtKB-KW"/>
</dbReference>